<protein>
    <recommendedName>
        <fullName evidence="3">PKD domain-containing protein</fullName>
    </recommendedName>
</protein>
<sequence>MNSPDTVLDLVTGFTADDALYTRPYIDIDEERDGPSTHRYIHGGFAGTDNRFSMYLPPANEYEGRFFQHITPVPESEHLATGLTGADDKIGFAFASGAFFVETNGGGAVDLSKPQTDIDPTIGAYRAGAAVAGLAKVIAQGVYGSHRTYGYAYGGSGGGFRTIACAENTRGVWDGFVPHVIGSPVAIPNVFTVRMHAMRVLRDVLDDIVDQIEPGSEQRLGEGLSEEETAAFNEVTRMGFPPAAWVGHRTMGTQAFGVLYRTLKAIDPTYFDDFWTQPGYLGAEPSSSIHRDRVRFSTTVAAVITRREAVASGLIALPAGPSGGVDEAFKGPEQGGDVVVALRLGESSATEPMNAELHIASGSTQGAVALLQNVVGDLALVDFPELSPFLQQVRPGDRVDVDNSNFLAAQTYHRHQVPAPEFTVWDQFRDESGDPLYPQRDLLLGPLMARGASGALQSGDIGGKMIVVEARYDREAFAWQADWYAGKVREHLGDAADQHLRIWMVDRALHADISDQELPLHTVSYLGVVHQALRQVAAWAEDGIEPSPSTRYEVVDGQIRLTDPSNPGGVQPVVALTVSGGARAAVAIGEEVELPVTGSAVDPRSRVVEVRWDLDGSGEYAVGGVVPPASVVDQSIRHAFQEAGTYFVTAKVTAQQHGDPETPFARVDNLARVRIVVA</sequence>
<gene>
    <name evidence="1" type="ORF">GCM10025760_09990</name>
</gene>
<reference evidence="2" key="1">
    <citation type="journal article" date="2019" name="Int. J. Syst. Evol. Microbiol.">
        <title>The Global Catalogue of Microorganisms (GCM) 10K type strain sequencing project: providing services to taxonomists for standard genome sequencing and annotation.</title>
        <authorList>
            <consortium name="The Broad Institute Genomics Platform"/>
            <consortium name="The Broad Institute Genome Sequencing Center for Infectious Disease"/>
            <person name="Wu L."/>
            <person name="Ma J."/>
        </authorList>
    </citation>
    <scope>NUCLEOTIDE SEQUENCE [LARGE SCALE GENOMIC DNA]</scope>
    <source>
        <strain evidence="2">JCM 18959</strain>
    </source>
</reference>
<comment type="caution">
    <text evidence="1">The sequence shown here is derived from an EMBL/GenBank/DDBJ whole genome shotgun (WGS) entry which is preliminary data.</text>
</comment>
<dbReference type="Gene3D" id="2.60.40.10">
    <property type="entry name" value="Immunoglobulins"/>
    <property type="match status" value="1"/>
</dbReference>
<proteinExistence type="predicted"/>
<dbReference type="EMBL" id="BAABKZ010000001">
    <property type="protein sequence ID" value="GAA5088053.1"/>
    <property type="molecule type" value="Genomic_DNA"/>
</dbReference>
<evidence type="ECO:0000313" key="1">
    <source>
        <dbReference type="EMBL" id="GAA5088053.1"/>
    </source>
</evidence>
<name>A0ABP9LYI7_9MICO</name>
<accession>A0ABP9LYI7</accession>
<dbReference type="Proteomes" id="UP001501407">
    <property type="component" value="Unassembled WGS sequence"/>
</dbReference>
<dbReference type="RefSeq" id="WP_206687295.1">
    <property type="nucleotide sequence ID" value="NZ_BAABKZ010000001.1"/>
</dbReference>
<dbReference type="InterPro" id="IPR013783">
    <property type="entry name" value="Ig-like_fold"/>
</dbReference>
<evidence type="ECO:0000313" key="2">
    <source>
        <dbReference type="Proteomes" id="UP001501407"/>
    </source>
</evidence>
<organism evidence="1 2">
    <name type="scientific">Microbacterium yannicii</name>
    <dbReference type="NCBI Taxonomy" id="671622"/>
    <lineage>
        <taxon>Bacteria</taxon>
        <taxon>Bacillati</taxon>
        <taxon>Actinomycetota</taxon>
        <taxon>Actinomycetes</taxon>
        <taxon>Micrococcales</taxon>
        <taxon>Microbacteriaceae</taxon>
        <taxon>Microbacterium</taxon>
    </lineage>
</organism>
<evidence type="ECO:0008006" key="3">
    <source>
        <dbReference type="Google" id="ProtNLM"/>
    </source>
</evidence>
<keyword evidence="2" id="KW-1185">Reference proteome</keyword>